<accession>A0A0F9XWI7</accession>
<dbReference type="Pfam" id="PF04082">
    <property type="entry name" value="Fungal_trans"/>
    <property type="match status" value="1"/>
</dbReference>
<dbReference type="InterPro" id="IPR001138">
    <property type="entry name" value="Zn2Cys6_DnaBD"/>
</dbReference>
<dbReference type="GO" id="GO:0000981">
    <property type="term" value="F:DNA-binding transcription factor activity, RNA polymerase II-specific"/>
    <property type="evidence" value="ECO:0007669"/>
    <property type="project" value="InterPro"/>
</dbReference>
<dbReference type="InterPro" id="IPR004507">
    <property type="entry name" value="UbiX-like"/>
</dbReference>
<dbReference type="OrthoDB" id="1747771at2759"/>
<organism evidence="5 6">
    <name type="scientific">Trichoderma harzianum</name>
    <name type="common">Hypocrea lixii</name>
    <dbReference type="NCBI Taxonomy" id="5544"/>
    <lineage>
        <taxon>Eukaryota</taxon>
        <taxon>Fungi</taxon>
        <taxon>Dikarya</taxon>
        <taxon>Ascomycota</taxon>
        <taxon>Pezizomycotina</taxon>
        <taxon>Sordariomycetes</taxon>
        <taxon>Hypocreomycetidae</taxon>
        <taxon>Hypocreales</taxon>
        <taxon>Hypocreaceae</taxon>
        <taxon>Trichoderma</taxon>
    </lineage>
</organism>
<dbReference type="InterPro" id="IPR007219">
    <property type="entry name" value="XnlR_reg_dom"/>
</dbReference>
<evidence type="ECO:0000256" key="2">
    <source>
        <dbReference type="ARBA" id="ARBA00023242"/>
    </source>
</evidence>
<comment type="caution">
    <text evidence="5">The sequence shown here is derived from an EMBL/GenBank/DDBJ whole genome shotgun (WGS) entry which is preliminary data.</text>
</comment>
<dbReference type="GO" id="GO:0006351">
    <property type="term" value="P:DNA-templated transcription"/>
    <property type="evidence" value="ECO:0007669"/>
    <property type="project" value="InterPro"/>
</dbReference>
<gene>
    <name evidence="5" type="ORF">THAR02_03479</name>
</gene>
<keyword evidence="2" id="KW-0539">Nucleus</keyword>
<reference evidence="6" key="1">
    <citation type="journal article" date="2015" name="Genome Announc.">
        <title>Draft whole-genome sequence of the biocontrol agent Trichoderma harzianum T6776.</title>
        <authorList>
            <person name="Baroncelli R."/>
            <person name="Piaggeschi G."/>
            <person name="Fiorini L."/>
            <person name="Bertolini E."/>
            <person name="Zapparata A."/>
            <person name="Pe M.E."/>
            <person name="Sarrocco S."/>
            <person name="Vannacci G."/>
        </authorList>
    </citation>
    <scope>NUCLEOTIDE SEQUENCE [LARGE SCALE GENOMIC DNA]</scope>
    <source>
        <strain evidence="6">T6776</strain>
    </source>
</reference>
<dbReference type="Gene3D" id="4.10.240.10">
    <property type="entry name" value="Zn(2)-C6 fungal-type DNA-binding domain"/>
    <property type="match status" value="1"/>
</dbReference>
<dbReference type="OMA" id="CPIRRSW"/>
<dbReference type="SMART" id="SM00066">
    <property type="entry name" value="GAL4"/>
    <property type="match status" value="1"/>
</dbReference>
<sequence length="590" mass="66591">MPQDNPKQKRTKSEYDLMLVKRRRFRPAKACYPCRRRKVKCNLSQPCESCNIRGHPDLCDYTTPIQANASDKTSNASEASKSHLTSDHEDAVATPAEDTSIGLYVDPVAPYDTKLHLGPDSLPSLLAKYESLSSNPQHQERNCWQGAAFKPPTNPQTIFELLCLQDSSTVSPFTNLWKPEDGPEVVYNALPEDEALRGYVRFFQYSLLRILPFTINFAQFEAALSEFLHQRSEHPAEALQNPPSACTLTWFGLLFSILACGAQLGSDQESELIKARVFACCGFQCLRMSNFLSFPDIHTIQALILLANFLQNQANAGASWSILGLTIRLAQTLGLHWSPDPDTVDVDQRDEATVKYYIWRSLIWQDTLVSLCYGRPSCITVMDEIPSESSSSSLTPPQTYSFTTSCNHLFIIANKICQALNKAGFPRKPLSPGEIQDFKKIIDRIAKQSTPHLQDVEKCQNRDECIQNNFFREFVDSVMLCLYRPALLSNGDAYNKELWAPYLKHCRSVLHTFLELLKLDCPIRRSWVFVHVTLSCALTLGIAANSQNDISDKLFLKGFLDTFSKANIFANVSSYQEALRLLRQSMSTYD</sequence>
<feature type="domain" description="Zn(2)-C6 fungal-type" evidence="4">
    <location>
        <begin position="30"/>
        <end position="61"/>
    </location>
</feature>
<evidence type="ECO:0000256" key="1">
    <source>
        <dbReference type="ARBA" id="ARBA00022723"/>
    </source>
</evidence>
<dbReference type="GO" id="GO:0016831">
    <property type="term" value="F:carboxy-lyase activity"/>
    <property type="evidence" value="ECO:0007669"/>
    <property type="project" value="TreeGrafter"/>
</dbReference>
<dbReference type="GO" id="GO:0008270">
    <property type="term" value="F:zinc ion binding"/>
    <property type="evidence" value="ECO:0007669"/>
    <property type="project" value="InterPro"/>
</dbReference>
<dbReference type="Proteomes" id="UP000034112">
    <property type="component" value="Unassembled WGS sequence"/>
</dbReference>
<dbReference type="PANTHER" id="PTHR43374:SF1">
    <property type="entry name" value="FLAVIN PRENYLTRANSFERASE PAD1, MITOCHONDRIAL"/>
    <property type="match status" value="1"/>
</dbReference>
<evidence type="ECO:0000259" key="4">
    <source>
        <dbReference type="PROSITE" id="PS50048"/>
    </source>
</evidence>
<evidence type="ECO:0000313" key="5">
    <source>
        <dbReference type="EMBL" id="KKP04403.1"/>
    </source>
</evidence>
<dbReference type="AlphaFoldDB" id="A0A0F9XWI7"/>
<dbReference type="PROSITE" id="PS50048">
    <property type="entry name" value="ZN2_CY6_FUNGAL_2"/>
    <property type="match status" value="1"/>
</dbReference>
<dbReference type="PROSITE" id="PS00463">
    <property type="entry name" value="ZN2_CY6_FUNGAL_1"/>
    <property type="match status" value="1"/>
</dbReference>
<dbReference type="CDD" id="cd12148">
    <property type="entry name" value="fungal_TF_MHR"/>
    <property type="match status" value="1"/>
</dbReference>
<dbReference type="PANTHER" id="PTHR43374">
    <property type="entry name" value="FLAVIN PRENYLTRANSFERASE"/>
    <property type="match status" value="1"/>
</dbReference>
<dbReference type="GO" id="GO:0003677">
    <property type="term" value="F:DNA binding"/>
    <property type="evidence" value="ECO:0007669"/>
    <property type="project" value="InterPro"/>
</dbReference>
<dbReference type="CDD" id="cd00067">
    <property type="entry name" value="GAL4"/>
    <property type="match status" value="1"/>
</dbReference>
<evidence type="ECO:0000256" key="3">
    <source>
        <dbReference type="SAM" id="MobiDB-lite"/>
    </source>
</evidence>
<name>A0A0F9XWI7_TRIHA</name>
<dbReference type="InterPro" id="IPR036864">
    <property type="entry name" value="Zn2-C6_fun-type_DNA-bd_sf"/>
</dbReference>
<dbReference type="SMART" id="SM00906">
    <property type="entry name" value="Fungal_trans"/>
    <property type="match status" value="1"/>
</dbReference>
<keyword evidence="1" id="KW-0479">Metal-binding</keyword>
<protein>
    <recommendedName>
        <fullName evidence="4">Zn(2)-C6 fungal-type domain-containing protein</fullName>
    </recommendedName>
</protein>
<dbReference type="EMBL" id="JOKZ01000078">
    <property type="protein sequence ID" value="KKP04403.1"/>
    <property type="molecule type" value="Genomic_DNA"/>
</dbReference>
<evidence type="ECO:0000313" key="6">
    <source>
        <dbReference type="Proteomes" id="UP000034112"/>
    </source>
</evidence>
<feature type="region of interest" description="Disordered" evidence="3">
    <location>
        <begin position="70"/>
        <end position="95"/>
    </location>
</feature>
<feature type="compositionally biased region" description="Basic and acidic residues" evidence="3">
    <location>
        <begin position="80"/>
        <end position="91"/>
    </location>
</feature>
<proteinExistence type="predicted"/>
<dbReference type="SUPFAM" id="SSF57701">
    <property type="entry name" value="Zn2/Cys6 DNA-binding domain"/>
    <property type="match status" value="1"/>
</dbReference>
<feature type="compositionally biased region" description="Polar residues" evidence="3">
    <location>
        <begin position="70"/>
        <end position="79"/>
    </location>
</feature>
<dbReference type="Pfam" id="PF00172">
    <property type="entry name" value="Zn_clus"/>
    <property type="match status" value="1"/>
</dbReference>